<dbReference type="AlphaFoldDB" id="A0A8J8KBK7"/>
<feature type="domain" description="Copper amine oxidase-like N-terminal" evidence="1">
    <location>
        <begin position="54"/>
        <end position="97"/>
    </location>
</feature>
<dbReference type="RefSeq" id="WP_173731252.1">
    <property type="nucleotide sequence ID" value="NZ_JABTTE010000012.1"/>
</dbReference>
<sequence>MKKNKIKLFLTGAVFGSIIFSSTIIYANPNTIPSIASWVKYTFNGKEKSLPEGYSTIIYEGHTYVPARFVAEELGAEVVWDEKSKTVRFETKDDVIEDDEEIGDVEDNVEYKSLPVSKLINGINVEVYDLLKHEDGYTKIFLRIKNTNQDERYQFDQESVQLKVNNEILTNSDVDDRFPFKKDKSWYKDIEEDMTQEGYVMLPKLSDEDMNKGTLTLDVIKNDRSQERTSFTFNIKW</sequence>
<evidence type="ECO:0000313" key="2">
    <source>
        <dbReference type="EMBL" id="NSL52044.1"/>
    </source>
</evidence>
<dbReference type="SUPFAM" id="SSF55383">
    <property type="entry name" value="Copper amine oxidase, domain N"/>
    <property type="match status" value="1"/>
</dbReference>
<protein>
    <submittedName>
        <fullName evidence="2">Copper amine oxidase N-terminal domain-containing protein</fullName>
    </submittedName>
</protein>
<dbReference type="Pfam" id="PF07833">
    <property type="entry name" value="Cu_amine_oxidN1"/>
    <property type="match status" value="1"/>
</dbReference>
<evidence type="ECO:0000259" key="1">
    <source>
        <dbReference type="Pfam" id="PF07833"/>
    </source>
</evidence>
<dbReference type="InterPro" id="IPR012854">
    <property type="entry name" value="Cu_amine_oxidase-like_N"/>
</dbReference>
<accession>A0A8J8KBK7</accession>
<reference evidence="2" key="1">
    <citation type="submission" date="2020-06" db="EMBL/GenBank/DDBJ databases">
        <title>A novel thermopfilic bacterium from Erzurum, Turkey.</title>
        <authorList>
            <person name="Adiguzel A."/>
            <person name="Ay H."/>
            <person name="Baltaci M.O."/>
        </authorList>
    </citation>
    <scope>NUCLEOTIDE SEQUENCE</scope>
    <source>
        <strain evidence="2">P2</strain>
    </source>
</reference>
<evidence type="ECO:0000313" key="3">
    <source>
        <dbReference type="Proteomes" id="UP000625804"/>
    </source>
</evidence>
<proteinExistence type="predicted"/>
<organism evidence="2 3">
    <name type="scientific">Calidifontibacillus erzurumensis</name>
    <dbReference type="NCBI Taxonomy" id="2741433"/>
    <lineage>
        <taxon>Bacteria</taxon>
        <taxon>Bacillati</taxon>
        <taxon>Bacillota</taxon>
        <taxon>Bacilli</taxon>
        <taxon>Bacillales</taxon>
        <taxon>Bacillaceae</taxon>
        <taxon>Calidifontibacillus/Schinkia group</taxon>
        <taxon>Calidifontibacillus</taxon>
    </lineage>
</organism>
<dbReference type="EMBL" id="JABTTE010000012">
    <property type="protein sequence ID" value="NSL52044.1"/>
    <property type="molecule type" value="Genomic_DNA"/>
</dbReference>
<dbReference type="Proteomes" id="UP000625804">
    <property type="component" value="Unassembled WGS sequence"/>
</dbReference>
<keyword evidence="3" id="KW-1185">Reference proteome</keyword>
<comment type="caution">
    <text evidence="2">The sequence shown here is derived from an EMBL/GenBank/DDBJ whole genome shotgun (WGS) entry which is preliminary data.</text>
</comment>
<name>A0A8J8KBK7_9BACI</name>
<dbReference type="InterPro" id="IPR036582">
    <property type="entry name" value="Mao_N_sf"/>
</dbReference>
<gene>
    <name evidence="2" type="ORF">HR057_09800</name>
</gene>